<evidence type="ECO:0000256" key="1">
    <source>
        <dbReference type="SAM" id="SignalP"/>
    </source>
</evidence>
<dbReference type="AlphaFoldDB" id="A0A8T0CGQ4"/>
<feature type="signal peptide" evidence="1">
    <location>
        <begin position="1"/>
        <end position="37"/>
    </location>
</feature>
<dbReference type="PANTHER" id="PTHR33880:SF4">
    <property type="entry name" value="OS07G0189700 PROTEIN"/>
    <property type="match status" value="1"/>
</dbReference>
<comment type="caution">
    <text evidence="2">The sequence shown here is derived from an EMBL/GenBank/DDBJ whole genome shotgun (WGS) entry which is preliminary data.</text>
</comment>
<keyword evidence="1" id="KW-0732">Signal</keyword>
<protein>
    <submittedName>
        <fullName evidence="2">Uncharacterized protein</fullName>
    </submittedName>
</protein>
<reference evidence="2" key="1">
    <citation type="submission" date="2020-05" db="EMBL/GenBank/DDBJ databases">
        <title>WGS assembly of Corymbia citriodora subspecies variegata.</title>
        <authorList>
            <person name="Barry K."/>
            <person name="Hundley H."/>
            <person name="Shu S."/>
            <person name="Jenkins J."/>
            <person name="Grimwood J."/>
            <person name="Baten A."/>
        </authorList>
    </citation>
    <scope>NUCLEOTIDE SEQUENCE</scope>
    <source>
        <strain evidence="2">CV2-018</strain>
    </source>
</reference>
<evidence type="ECO:0000313" key="2">
    <source>
        <dbReference type="EMBL" id="KAF7846304.1"/>
    </source>
</evidence>
<gene>
    <name evidence="2" type="ORF">BT93_L4648</name>
</gene>
<dbReference type="EMBL" id="MU093815">
    <property type="protein sequence ID" value="KAF7846304.1"/>
    <property type="molecule type" value="Genomic_DNA"/>
</dbReference>
<dbReference type="OrthoDB" id="406551at2759"/>
<keyword evidence="3" id="KW-1185">Reference proteome</keyword>
<dbReference type="InterPro" id="IPR038941">
    <property type="entry name" value="At4g14100-like"/>
</dbReference>
<dbReference type="Gramene" id="rna-gnl|WGS:JABURB|Cocit.L4648.1">
    <property type="protein sequence ID" value="cds-KAF7846304.1"/>
    <property type="gene ID" value="gene-BT93_L4648"/>
</dbReference>
<accession>A0A8T0CGQ4</accession>
<proteinExistence type="predicted"/>
<evidence type="ECO:0000313" key="3">
    <source>
        <dbReference type="Proteomes" id="UP000806378"/>
    </source>
</evidence>
<dbReference type="PANTHER" id="PTHR33880">
    <property type="entry name" value="EXPRESSED PROTEIN"/>
    <property type="match status" value="1"/>
</dbReference>
<feature type="chain" id="PRO_5035733184" evidence="1">
    <location>
        <begin position="38"/>
        <end position="236"/>
    </location>
</feature>
<name>A0A8T0CGQ4_CORYI</name>
<dbReference type="Proteomes" id="UP000806378">
    <property type="component" value="Unassembled WGS sequence"/>
</dbReference>
<organism evidence="2 3">
    <name type="scientific">Corymbia citriodora subsp. variegata</name>
    <dbReference type="NCBI Taxonomy" id="360336"/>
    <lineage>
        <taxon>Eukaryota</taxon>
        <taxon>Viridiplantae</taxon>
        <taxon>Streptophyta</taxon>
        <taxon>Embryophyta</taxon>
        <taxon>Tracheophyta</taxon>
        <taxon>Spermatophyta</taxon>
        <taxon>Magnoliopsida</taxon>
        <taxon>eudicotyledons</taxon>
        <taxon>Gunneridae</taxon>
        <taxon>Pentapetalae</taxon>
        <taxon>rosids</taxon>
        <taxon>malvids</taxon>
        <taxon>Myrtales</taxon>
        <taxon>Myrtaceae</taxon>
        <taxon>Myrtoideae</taxon>
        <taxon>Eucalypteae</taxon>
        <taxon>Corymbia</taxon>
    </lineage>
</organism>
<sequence>MKSASPRHAMSSTLLQPISAALFLLLIAVVAPTRCQARSDPDPAPAPAATPWPPQFHAALFMNNSGALQLVDLWYDLPNGRNLNAIRDQLSASVLYDVEWDNGTSYFYTLSDGGGCRTLHFSVGILRPNWLDGATYLGRSRVDGFECDGWTKVDFIRYYEDVATKRPVHWAFSNGMAAHVMTYEVGAVLEDAKWQAPAYCFGEEEGADGPKLAAPTGVSRRFPVDGLGALGRSMSL</sequence>